<comment type="caution">
    <text evidence="1">The sequence shown here is derived from an EMBL/GenBank/DDBJ whole genome shotgun (WGS) entry which is preliminary data.</text>
</comment>
<proteinExistence type="predicted"/>
<dbReference type="RefSeq" id="WP_132939568.1">
    <property type="nucleotide sequence ID" value="NZ_SLZW01000008.1"/>
</dbReference>
<organism evidence="1 2">
    <name type="scientific">Varunaivibrio sulfuroxidans</name>
    <dbReference type="NCBI Taxonomy" id="1773489"/>
    <lineage>
        <taxon>Bacteria</taxon>
        <taxon>Pseudomonadati</taxon>
        <taxon>Pseudomonadota</taxon>
        <taxon>Alphaproteobacteria</taxon>
        <taxon>Rhodospirillales</taxon>
        <taxon>Magnetovibrionaceae</taxon>
        <taxon>Varunaivibrio</taxon>
    </lineage>
</organism>
<dbReference type="AlphaFoldDB" id="A0A4R3J601"/>
<accession>A0A4R3J601</accession>
<sequence length="240" mass="26040">MSDTSDKTPSAKSSSSDVEAFLEQVARVPVRAPEPGVQGRMLFAMDATASREGAWRQALRIQSDMFLAAKDLGGLRVQLAFYRGYGTFKVSPWIDDSDQLVRLMASVSCQAGPTQLSKILKHCINETKQSIVNALVFVGDCFEEDIDRVAATAGELGLLGVPVFIFQEGENGQARSAFMQVARLSGGVYARFDAKSPNMLRELLKAVAVYAAGGRPALERAARKKGGEEALRLVRLLPKQ</sequence>
<name>A0A4R3J601_9PROT</name>
<dbReference type="Proteomes" id="UP000295304">
    <property type="component" value="Unassembled WGS sequence"/>
</dbReference>
<dbReference type="EMBL" id="SLZW01000008">
    <property type="protein sequence ID" value="TCS61268.1"/>
    <property type="molecule type" value="Genomic_DNA"/>
</dbReference>
<dbReference type="OrthoDB" id="5430236at2"/>
<protein>
    <recommendedName>
        <fullName evidence="3">VWA domain-containing protein</fullName>
    </recommendedName>
</protein>
<evidence type="ECO:0000313" key="1">
    <source>
        <dbReference type="EMBL" id="TCS61268.1"/>
    </source>
</evidence>
<dbReference type="InterPro" id="IPR036465">
    <property type="entry name" value="vWFA_dom_sf"/>
</dbReference>
<dbReference type="SUPFAM" id="SSF53300">
    <property type="entry name" value="vWA-like"/>
    <property type="match status" value="1"/>
</dbReference>
<evidence type="ECO:0008006" key="3">
    <source>
        <dbReference type="Google" id="ProtNLM"/>
    </source>
</evidence>
<gene>
    <name evidence="1" type="ORF">EDD55_10867</name>
</gene>
<keyword evidence="2" id="KW-1185">Reference proteome</keyword>
<evidence type="ECO:0000313" key="2">
    <source>
        <dbReference type="Proteomes" id="UP000295304"/>
    </source>
</evidence>
<reference evidence="1 2" key="1">
    <citation type="submission" date="2019-03" db="EMBL/GenBank/DDBJ databases">
        <title>Genomic Encyclopedia of Type Strains, Phase IV (KMG-IV): sequencing the most valuable type-strain genomes for metagenomic binning, comparative biology and taxonomic classification.</title>
        <authorList>
            <person name="Goeker M."/>
        </authorList>
    </citation>
    <scope>NUCLEOTIDE SEQUENCE [LARGE SCALE GENOMIC DNA]</scope>
    <source>
        <strain evidence="1 2">DSM 101688</strain>
    </source>
</reference>